<dbReference type="InterPro" id="IPR000835">
    <property type="entry name" value="HTH_MarR-typ"/>
</dbReference>
<protein>
    <submittedName>
        <fullName evidence="2">MarR family transcriptional regulator</fullName>
    </submittedName>
</protein>
<dbReference type="InterPro" id="IPR039422">
    <property type="entry name" value="MarR/SlyA-like"/>
</dbReference>
<dbReference type="SUPFAM" id="SSF46785">
    <property type="entry name" value="Winged helix' DNA-binding domain"/>
    <property type="match status" value="1"/>
</dbReference>
<dbReference type="InterPro" id="IPR036388">
    <property type="entry name" value="WH-like_DNA-bd_sf"/>
</dbReference>
<dbReference type="Gene3D" id="1.10.10.10">
    <property type="entry name" value="Winged helix-like DNA-binding domain superfamily/Winged helix DNA-binding domain"/>
    <property type="match status" value="1"/>
</dbReference>
<dbReference type="PROSITE" id="PS50995">
    <property type="entry name" value="HTH_MARR_2"/>
    <property type="match status" value="1"/>
</dbReference>
<gene>
    <name evidence="2" type="ORF">LZG35_10595</name>
</gene>
<dbReference type="PANTHER" id="PTHR33164:SF43">
    <property type="entry name" value="HTH-TYPE TRANSCRIPTIONAL REPRESSOR YETL"/>
    <property type="match status" value="1"/>
</dbReference>
<proteinExistence type="predicted"/>
<dbReference type="Pfam" id="PF01047">
    <property type="entry name" value="MarR"/>
    <property type="match status" value="1"/>
</dbReference>
<dbReference type="AlphaFoldDB" id="A0A9Q3ZCV3"/>
<dbReference type="GO" id="GO:0003700">
    <property type="term" value="F:DNA-binding transcription factor activity"/>
    <property type="evidence" value="ECO:0007669"/>
    <property type="project" value="InterPro"/>
</dbReference>
<dbReference type="PANTHER" id="PTHR33164">
    <property type="entry name" value="TRANSCRIPTIONAL REGULATOR, MARR FAMILY"/>
    <property type="match status" value="1"/>
</dbReference>
<evidence type="ECO:0000259" key="1">
    <source>
        <dbReference type="PROSITE" id="PS50995"/>
    </source>
</evidence>
<evidence type="ECO:0000313" key="2">
    <source>
        <dbReference type="EMBL" id="MCE7509083.1"/>
    </source>
</evidence>
<dbReference type="GeneID" id="94686016"/>
<dbReference type="InterPro" id="IPR036390">
    <property type="entry name" value="WH_DNA-bd_sf"/>
</dbReference>
<dbReference type="RefSeq" id="WP_022995440.1">
    <property type="nucleotide sequence ID" value="NZ_CBDDTQ010000001.1"/>
</dbReference>
<name>A0A9Q3ZCV3_9GAMM</name>
<reference evidence="2" key="1">
    <citation type="submission" date="2022-01" db="EMBL/GenBank/DDBJ databases">
        <authorList>
            <person name="Karlyshev A.V."/>
            <person name="Jaspars M."/>
        </authorList>
    </citation>
    <scope>NUCLEOTIDE SEQUENCE</scope>
    <source>
        <strain evidence="2">AGSA3-2</strain>
    </source>
</reference>
<accession>A0A9Q3ZCV3</accession>
<evidence type="ECO:0000313" key="3">
    <source>
        <dbReference type="Proteomes" id="UP001107961"/>
    </source>
</evidence>
<keyword evidence="3" id="KW-1185">Reference proteome</keyword>
<feature type="domain" description="HTH marR-type" evidence="1">
    <location>
        <begin position="19"/>
        <end position="151"/>
    </location>
</feature>
<dbReference type="SMART" id="SM00347">
    <property type="entry name" value="HTH_MARR"/>
    <property type="match status" value="1"/>
</dbReference>
<dbReference type="EMBL" id="JAJVKT010000011">
    <property type="protein sequence ID" value="MCE7509083.1"/>
    <property type="molecule type" value="Genomic_DNA"/>
</dbReference>
<dbReference type="GO" id="GO:0006950">
    <property type="term" value="P:response to stress"/>
    <property type="evidence" value="ECO:0007669"/>
    <property type="project" value="TreeGrafter"/>
</dbReference>
<dbReference type="Proteomes" id="UP001107961">
    <property type="component" value="Unassembled WGS sequence"/>
</dbReference>
<dbReference type="KEGG" id="axe:P40_06270"/>
<comment type="caution">
    <text evidence="2">The sequence shown here is derived from an EMBL/GenBank/DDBJ whole genome shotgun (WGS) entry which is preliminary data.</text>
</comment>
<sequence length="155" mass="17328">MRKTSPHVPDIGEGKRGEQGYLGYLLRQASAAHRLRMERALADKEITLPQFLTLTMLEAYPGISNADLARLAMLTPQTVSVIINNLERAGLVRRQPHPVHGRIQRIEASESGRRLLKQCRAKVNKVEQALMKGLGAEEEKVVRRWLVAIADDGQS</sequence>
<organism evidence="2 3">
    <name type="scientific">Alloalcanivorax xenomutans</name>
    <dbReference type="NCBI Taxonomy" id="1094342"/>
    <lineage>
        <taxon>Bacteria</taxon>
        <taxon>Pseudomonadati</taxon>
        <taxon>Pseudomonadota</taxon>
        <taxon>Gammaproteobacteria</taxon>
        <taxon>Oceanospirillales</taxon>
        <taxon>Alcanivoracaceae</taxon>
        <taxon>Alloalcanivorax</taxon>
    </lineage>
</organism>